<name>A0A0W8E8A3_9ZZZZ</name>
<accession>A0A0W8E8A3</accession>
<proteinExistence type="predicted"/>
<organism evidence="1">
    <name type="scientific">hydrocarbon metagenome</name>
    <dbReference type="NCBI Taxonomy" id="938273"/>
    <lineage>
        <taxon>unclassified sequences</taxon>
        <taxon>metagenomes</taxon>
        <taxon>ecological metagenomes</taxon>
    </lineage>
</organism>
<comment type="caution">
    <text evidence="1">The sequence shown here is derived from an EMBL/GenBank/DDBJ whole genome shotgun (WGS) entry which is preliminary data.</text>
</comment>
<reference evidence="1" key="1">
    <citation type="journal article" date="2015" name="Proc. Natl. Acad. Sci. U.S.A.">
        <title>Networks of energetic and metabolic interactions define dynamics in microbial communities.</title>
        <authorList>
            <person name="Embree M."/>
            <person name="Liu J.K."/>
            <person name="Al-Bassam M.M."/>
            <person name="Zengler K."/>
        </authorList>
    </citation>
    <scope>NUCLEOTIDE SEQUENCE</scope>
</reference>
<dbReference type="AlphaFoldDB" id="A0A0W8E8A3"/>
<dbReference type="EMBL" id="LNQE01001837">
    <property type="protein sequence ID" value="KUG04859.1"/>
    <property type="molecule type" value="Genomic_DNA"/>
</dbReference>
<sequence>MRKFPIITLLGIKATAGSYVECGVRIYRQEKTVILKSICGADTFWSVFSEDGKQLTLADKSIKF</sequence>
<evidence type="ECO:0000313" key="1">
    <source>
        <dbReference type="EMBL" id="KUG04859.1"/>
    </source>
</evidence>
<protein>
    <submittedName>
        <fullName evidence="1">Uncharacterized protein</fullName>
    </submittedName>
</protein>
<gene>
    <name evidence="1" type="ORF">ASZ90_017739</name>
</gene>